<dbReference type="Gene3D" id="2.60.120.560">
    <property type="entry name" value="Exo-inulinase, domain 1"/>
    <property type="match status" value="1"/>
</dbReference>
<name>A0ABV9SZZ5_9BACT</name>
<keyword evidence="1" id="KW-0472">Membrane</keyword>
<feature type="transmembrane region" description="Helical" evidence="1">
    <location>
        <begin position="14"/>
        <end position="37"/>
    </location>
</feature>
<keyword evidence="4" id="KW-1185">Reference proteome</keyword>
<dbReference type="Proteomes" id="UP001595818">
    <property type="component" value="Unassembled WGS sequence"/>
</dbReference>
<dbReference type="RefSeq" id="WP_377063866.1">
    <property type="nucleotide sequence ID" value="NZ_JBHSJJ010000004.1"/>
</dbReference>
<organism evidence="3 4">
    <name type="scientific">Negadavirga shengliensis</name>
    <dbReference type="NCBI Taxonomy" id="1389218"/>
    <lineage>
        <taxon>Bacteria</taxon>
        <taxon>Pseudomonadati</taxon>
        <taxon>Bacteroidota</taxon>
        <taxon>Cytophagia</taxon>
        <taxon>Cytophagales</taxon>
        <taxon>Cyclobacteriaceae</taxon>
        <taxon>Negadavirga</taxon>
    </lineage>
</organism>
<dbReference type="PROSITE" id="PS50008">
    <property type="entry name" value="PIPLC_Y_DOMAIN"/>
    <property type="match status" value="1"/>
</dbReference>
<feature type="domain" description="PI-PLC Y-box" evidence="2">
    <location>
        <begin position="184"/>
        <end position="236"/>
    </location>
</feature>
<evidence type="ECO:0000313" key="3">
    <source>
        <dbReference type="EMBL" id="MFC4871933.1"/>
    </source>
</evidence>
<keyword evidence="1" id="KW-1133">Transmembrane helix</keyword>
<proteinExistence type="predicted"/>
<evidence type="ECO:0000256" key="1">
    <source>
        <dbReference type="SAM" id="Phobius"/>
    </source>
</evidence>
<dbReference type="InterPro" id="IPR010496">
    <property type="entry name" value="AL/BT2_dom"/>
</dbReference>
<sequence>MEKKLISYLSTSFFGWWSIQVGICSAVIFCGVACFPAQVVKIPQGFKPLFNGTDLSGWHASKTTHHGIKGDFSIEDGTIVLKQYPFGQGGILLTDKKYRDFELHFEFKGTPGTNGGLFFRSAESGTAYQLEMVGDGDTGTGALFGEMLRVTSPVPAPDLSQVWKKGDWNTLGLRVTGVIPHITLWINGEQIWAVQMERNDLIANATEGMIALQLHWSSTLVPIPGGSCCGYSWKPEATHRYRNIAIKEL</sequence>
<dbReference type="EMBL" id="JBHSJJ010000004">
    <property type="protein sequence ID" value="MFC4871933.1"/>
    <property type="molecule type" value="Genomic_DNA"/>
</dbReference>
<reference evidence="4" key="1">
    <citation type="journal article" date="2019" name="Int. J. Syst. Evol. Microbiol.">
        <title>The Global Catalogue of Microorganisms (GCM) 10K type strain sequencing project: providing services to taxonomists for standard genome sequencing and annotation.</title>
        <authorList>
            <consortium name="The Broad Institute Genomics Platform"/>
            <consortium name="The Broad Institute Genome Sequencing Center for Infectious Disease"/>
            <person name="Wu L."/>
            <person name="Ma J."/>
        </authorList>
    </citation>
    <scope>NUCLEOTIDE SEQUENCE [LARGE SCALE GENOMIC DNA]</scope>
    <source>
        <strain evidence="4">CGMCC 4.7466</strain>
    </source>
</reference>
<gene>
    <name evidence="3" type="ORF">ACFPFU_09560</name>
</gene>
<keyword evidence="1" id="KW-0812">Transmembrane</keyword>
<evidence type="ECO:0000259" key="2">
    <source>
        <dbReference type="PROSITE" id="PS50008"/>
    </source>
</evidence>
<dbReference type="Pfam" id="PF06439">
    <property type="entry name" value="3keto-disac_hyd"/>
    <property type="match status" value="1"/>
</dbReference>
<protein>
    <submittedName>
        <fullName evidence="3">DUF1080 domain-containing protein</fullName>
    </submittedName>
</protein>
<comment type="caution">
    <text evidence="3">The sequence shown here is derived from an EMBL/GenBank/DDBJ whole genome shotgun (WGS) entry which is preliminary data.</text>
</comment>
<evidence type="ECO:0000313" key="4">
    <source>
        <dbReference type="Proteomes" id="UP001595818"/>
    </source>
</evidence>
<dbReference type="InterPro" id="IPR001711">
    <property type="entry name" value="PLipase_C_Pinositol-sp_Y"/>
</dbReference>
<accession>A0ABV9SZZ5</accession>